<feature type="domain" description="GST N-terminal" evidence="2">
    <location>
        <begin position="1"/>
        <end position="63"/>
    </location>
</feature>
<dbReference type="RefSeq" id="WP_377406730.1">
    <property type="nucleotide sequence ID" value="NZ_JBHRXJ010000031.1"/>
</dbReference>
<dbReference type="Gene3D" id="3.40.30.10">
    <property type="entry name" value="Glutaredoxin"/>
    <property type="match status" value="1"/>
</dbReference>
<dbReference type="Proteomes" id="UP001595721">
    <property type="component" value="Unassembled WGS sequence"/>
</dbReference>
<evidence type="ECO:0000313" key="4">
    <source>
        <dbReference type="Proteomes" id="UP001595721"/>
    </source>
</evidence>
<protein>
    <submittedName>
        <fullName evidence="3">Glutathione S-transferase family protein</fullName>
    </submittedName>
</protein>
<reference evidence="4" key="1">
    <citation type="journal article" date="2019" name="Int. J. Syst. Evol. Microbiol.">
        <title>The Global Catalogue of Microorganisms (GCM) 10K type strain sequencing project: providing services to taxonomists for standard genome sequencing and annotation.</title>
        <authorList>
            <consortium name="The Broad Institute Genomics Platform"/>
            <consortium name="The Broad Institute Genome Sequencing Center for Infectious Disease"/>
            <person name="Wu L."/>
            <person name="Ma J."/>
        </authorList>
    </citation>
    <scope>NUCLEOTIDE SEQUENCE [LARGE SCALE GENOMIC DNA]</scope>
    <source>
        <strain evidence="4">KCTC 42899</strain>
    </source>
</reference>
<comment type="caution">
    <text evidence="3">The sequence shown here is derived from an EMBL/GenBank/DDBJ whole genome shotgun (WGS) entry which is preliminary data.</text>
</comment>
<feature type="region of interest" description="Disordered" evidence="1">
    <location>
        <begin position="119"/>
        <end position="186"/>
    </location>
</feature>
<organism evidence="3 4">
    <name type="scientific">Paracoccus mangrovi</name>
    <dbReference type="NCBI Taxonomy" id="1715645"/>
    <lineage>
        <taxon>Bacteria</taxon>
        <taxon>Pseudomonadati</taxon>
        <taxon>Pseudomonadota</taxon>
        <taxon>Alphaproteobacteria</taxon>
        <taxon>Rhodobacterales</taxon>
        <taxon>Paracoccaceae</taxon>
        <taxon>Paracoccus</taxon>
    </lineage>
</organism>
<accession>A0ABV7RBG8</accession>
<dbReference type="InterPro" id="IPR004045">
    <property type="entry name" value="Glutathione_S-Trfase_N"/>
</dbReference>
<evidence type="ECO:0000313" key="3">
    <source>
        <dbReference type="EMBL" id="MFC3530507.1"/>
    </source>
</evidence>
<proteinExistence type="predicted"/>
<dbReference type="EMBL" id="JBHRXJ010000031">
    <property type="protein sequence ID" value="MFC3530507.1"/>
    <property type="molecule type" value="Genomic_DNA"/>
</dbReference>
<dbReference type="InterPro" id="IPR036249">
    <property type="entry name" value="Thioredoxin-like_sf"/>
</dbReference>
<feature type="compositionally biased region" description="Basic and acidic residues" evidence="1">
    <location>
        <begin position="135"/>
        <end position="156"/>
    </location>
</feature>
<evidence type="ECO:0000256" key="1">
    <source>
        <dbReference type="SAM" id="MobiDB-lite"/>
    </source>
</evidence>
<keyword evidence="4" id="KW-1185">Reference proteome</keyword>
<evidence type="ECO:0000259" key="2">
    <source>
        <dbReference type="PROSITE" id="PS50404"/>
    </source>
</evidence>
<sequence length="273" mass="30348">MRVRAVAFELVTDLDTVEVGLRAGDVLRRNPNARVPLLEDGDFVLWESRALRGYRASLHPEAGLVPHDSATQAPMDQWAWRQAIPPGPAMQKLSFGLFLKGKFGMGDADPATVASERKACDRFPDVPQKGAGRQGPDRRRPEPCRLLHRDKLHVSRSEPGFRPMPGPPPAPNLSRRPAASTPWDFAGDASRDRVSAIRLTASDRPGRKLRHRRSGPPAPICVRLRPFDVRQVRNHADRRSRPARQLRSGHVVAPEGISRAEAALGRRMRNKIA</sequence>
<dbReference type="Pfam" id="PF02798">
    <property type="entry name" value="GST_N"/>
    <property type="match status" value="1"/>
</dbReference>
<dbReference type="SUPFAM" id="SSF52833">
    <property type="entry name" value="Thioredoxin-like"/>
    <property type="match status" value="1"/>
</dbReference>
<dbReference type="Gene3D" id="1.20.1050.10">
    <property type="match status" value="1"/>
</dbReference>
<name>A0ABV7RBG8_9RHOB</name>
<dbReference type="PROSITE" id="PS50404">
    <property type="entry name" value="GST_NTER"/>
    <property type="match status" value="1"/>
</dbReference>
<feature type="compositionally biased region" description="Pro residues" evidence="1">
    <location>
        <begin position="162"/>
        <end position="171"/>
    </location>
</feature>
<gene>
    <name evidence="3" type="ORF">ACFOMH_20285</name>
</gene>